<evidence type="ECO:0000313" key="1">
    <source>
        <dbReference type="EMBL" id="KAI3711399.1"/>
    </source>
</evidence>
<evidence type="ECO:0000313" key="2">
    <source>
        <dbReference type="Proteomes" id="UP001055811"/>
    </source>
</evidence>
<sequence>MKRYQSESSDGKEKDEDITTTRAEEITLLEGIIDFYNENGKYPFADLSSEGKFSKDLSEEPEFYANALKLQLKMLQLHARVLVNEAVRIDDNIDAVAEMVEIWGEKDDEDHNNSAEEKTVDDHGGVLPNKVSGDSYEQESGDDRCDKKDTDQDSGDDHGDKKDSKDLKDLTEQVSDIESDTKDSSDSSSKDSSEGKTGNEGDTEDSTSSSAATSDGSVTKDSKDSSSKDSSEGETDDGRDTEHSSSVGSNDPSETETGDDHDGTDHSDRLDSKDLSSICLEENLNAQLEQRTQNQQAVPHSTTSWIRAGFGIVIVIIMALIIATKDIRYQKD</sequence>
<reference evidence="1 2" key="2">
    <citation type="journal article" date="2022" name="Mol. Ecol. Resour.">
        <title>The genomes of chicory, endive, great burdock and yacon provide insights into Asteraceae paleo-polyploidization history and plant inulin production.</title>
        <authorList>
            <person name="Fan W."/>
            <person name="Wang S."/>
            <person name="Wang H."/>
            <person name="Wang A."/>
            <person name="Jiang F."/>
            <person name="Liu H."/>
            <person name="Zhao H."/>
            <person name="Xu D."/>
            <person name="Zhang Y."/>
        </authorList>
    </citation>
    <scope>NUCLEOTIDE SEQUENCE [LARGE SCALE GENOMIC DNA]</scope>
    <source>
        <strain evidence="2">cv. Punajuju</strain>
        <tissue evidence="1">Leaves</tissue>
    </source>
</reference>
<proteinExistence type="predicted"/>
<dbReference type="Proteomes" id="UP001055811">
    <property type="component" value="Linkage Group LG07"/>
</dbReference>
<comment type="caution">
    <text evidence="1">The sequence shown here is derived from an EMBL/GenBank/DDBJ whole genome shotgun (WGS) entry which is preliminary data.</text>
</comment>
<keyword evidence="2" id="KW-1185">Reference proteome</keyword>
<protein>
    <submittedName>
        <fullName evidence="1">Uncharacterized protein</fullName>
    </submittedName>
</protein>
<dbReference type="EMBL" id="CM042015">
    <property type="protein sequence ID" value="KAI3711399.1"/>
    <property type="molecule type" value="Genomic_DNA"/>
</dbReference>
<reference evidence="2" key="1">
    <citation type="journal article" date="2022" name="Mol. Ecol. Resour.">
        <title>The genomes of chicory, endive, great burdock and yacon provide insights into Asteraceae palaeo-polyploidization history and plant inulin production.</title>
        <authorList>
            <person name="Fan W."/>
            <person name="Wang S."/>
            <person name="Wang H."/>
            <person name="Wang A."/>
            <person name="Jiang F."/>
            <person name="Liu H."/>
            <person name="Zhao H."/>
            <person name="Xu D."/>
            <person name="Zhang Y."/>
        </authorList>
    </citation>
    <scope>NUCLEOTIDE SEQUENCE [LARGE SCALE GENOMIC DNA]</scope>
    <source>
        <strain evidence="2">cv. Punajuju</strain>
    </source>
</reference>
<gene>
    <name evidence="1" type="ORF">L2E82_41453</name>
</gene>
<name>A0ACB9AP33_CICIN</name>
<organism evidence="1 2">
    <name type="scientific">Cichorium intybus</name>
    <name type="common">Chicory</name>
    <dbReference type="NCBI Taxonomy" id="13427"/>
    <lineage>
        <taxon>Eukaryota</taxon>
        <taxon>Viridiplantae</taxon>
        <taxon>Streptophyta</taxon>
        <taxon>Embryophyta</taxon>
        <taxon>Tracheophyta</taxon>
        <taxon>Spermatophyta</taxon>
        <taxon>Magnoliopsida</taxon>
        <taxon>eudicotyledons</taxon>
        <taxon>Gunneridae</taxon>
        <taxon>Pentapetalae</taxon>
        <taxon>asterids</taxon>
        <taxon>campanulids</taxon>
        <taxon>Asterales</taxon>
        <taxon>Asteraceae</taxon>
        <taxon>Cichorioideae</taxon>
        <taxon>Cichorieae</taxon>
        <taxon>Cichoriinae</taxon>
        <taxon>Cichorium</taxon>
    </lineage>
</organism>
<accession>A0ACB9AP33</accession>